<evidence type="ECO:0000256" key="9">
    <source>
        <dbReference type="ARBA" id="ARBA00048988"/>
    </source>
</evidence>
<reference evidence="13 14" key="1">
    <citation type="submission" date="2024-09" db="EMBL/GenBank/DDBJ databases">
        <title>Floridaenema gen nov. (Aerosakkonemataceae, Aerosakkonematales ord. nov., Cyanobacteria) from benthic tropical and subtropical fresh waters, with the description of four new species.</title>
        <authorList>
            <person name="Moretto J.A."/>
            <person name="Berthold D.E."/>
            <person name="Lefler F.W."/>
            <person name="Huang I.-S."/>
            <person name="Laughinghouse H. IV."/>
        </authorList>
    </citation>
    <scope>NUCLEOTIDE SEQUENCE [LARGE SCALE GENOMIC DNA]</scope>
    <source>
        <strain evidence="13 14">BLCC-F167</strain>
    </source>
</reference>
<feature type="binding site" evidence="10">
    <location>
        <begin position="241"/>
        <end position="248"/>
    </location>
    <ligand>
        <name>ATP</name>
        <dbReference type="ChEBI" id="CHEBI:30616"/>
    </ligand>
</feature>
<dbReference type="PANTHER" id="PTHR11070">
    <property type="entry name" value="UVRD / RECB / PCRA DNA HELICASE FAMILY MEMBER"/>
    <property type="match status" value="1"/>
</dbReference>
<dbReference type="InterPro" id="IPR000212">
    <property type="entry name" value="DNA_helicase_UvrD/REP"/>
</dbReference>
<feature type="region of interest" description="Disordered" evidence="11">
    <location>
        <begin position="113"/>
        <end position="134"/>
    </location>
</feature>
<dbReference type="Gene3D" id="3.40.50.300">
    <property type="entry name" value="P-loop containing nucleotide triphosphate hydrolases"/>
    <property type="match status" value="2"/>
</dbReference>
<evidence type="ECO:0000256" key="11">
    <source>
        <dbReference type="SAM" id="MobiDB-lite"/>
    </source>
</evidence>
<feature type="domain" description="UvrD-like helicase ATP-binding" evidence="12">
    <location>
        <begin position="220"/>
        <end position="506"/>
    </location>
</feature>
<dbReference type="InterPro" id="IPR027417">
    <property type="entry name" value="P-loop_NTPase"/>
</dbReference>
<evidence type="ECO:0000256" key="10">
    <source>
        <dbReference type="PROSITE-ProRule" id="PRU00560"/>
    </source>
</evidence>
<dbReference type="InterPro" id="IPR007712">
    <property type="entry name" value="RelE/ParE_toxin"/>
</dbReference>
<sequence>MSTWTVSVTETFLNELLNLPQNISKKVTKNVKVLEKDPISAQGNAKKLKGYQNNVYRIRVGDYRVFYSLGQGWVKLLSVRKRDDRTYEIELPNFDTPTPPPADDILQPQTVEVAGRESEVKSQKESSSDPLTTTSLPFALTQTLLEQWKIPQQYWQDILKIENPEAILELPLPDKILSRIIDNLYPRPIEEIQTQPEYILKEAEDLDRFFAGDISAFLLKLDPEQEKLRDFGGKGPILVKGGPGTGKSTLALYRIQKLLQLGYRRILFTTYTNALVTYSEQLLEQLLGKPPKDAGVEVSTVDSLTYHYYVKTNKRPKFASEEECVACLETAFQTTEIPAANIFDRQVRRQSLEQLGLPYILQEIQTVIEAWGISTLPEYQAVERRGRGVPLKANIREAIWAVYQNWRSQMAKNKYITWEQLRLKALESVTNLAEKPYQAIVIDEAQDLSPVALRFLLALVPNFSGLYFTADASQSLYQRGFSWKQIHSDLKVSGRTLTLKRNYRNTQQIAAACLTILEGTEAGDPECLYQQPSPYQGEKPYLLLSNDGDREIQAIREFFITVAKQYRLPLHGSAILCPSSQTGKDYAQKLTKLGLKAKFVPSKSINLKAPYIKVLTLHSAKGLEFPFVVIVGLETGQLPNIKPDLPPDEKTAITNEQRRLFYVGCSRAMRGLMVCGSAISPSPFLETLKDYHWLNISNF</sequence>
<dbReference type="SUPFAM" id="SSF52540">
    <property type="entry name" value="P-loop containing nucleoside triphosphate hydrolases"/>
    <property type="match status" value="1"/>
</dbReference>
<organism evidence="13 14">
    <name type="scientific">Floridaenema evergladense BLCC-F167</name>
    <dbReference type="NCBI Taxonomy" id="3153639"/>
    <lineage>
        <taxon>Bacteria</taxon>
        <taxon>Bacillati</taxon>
        <taxon>Cyanobacteriota</taxon>
        <taxon>Cyanophyceae</taxon>
        <taxon>Oscillatoriophycideae</taxon>
        <taxon>Aerosakkonematales</taxon>
        <taxon>Aerosakkonemataceae</taxon>
        <taxon>Floridanema</taxon>
        <taxon>Floridanema evergladense</taxon>
    </lineage>
</organism>
<evidence type="ECO:0000256" key="3">
    <source>
        <dbReference type="ARBA" id="ARBA00022801"/>
    </source>
</evidence>
<keyword evidence="3 10" id="KW-0378">Hydrolase</keyword>
<comment type="catalytic activity">
    <reaction evidence="9">
        <text>ATP + H2O = ADP + phosphate + H(+)</text>
        <dbReference type="Rhea" id="RHEA:13065"/>
        <dbReference type="ChEBI" id="CHEBI:15377"/>
        <dbReference type="ChEBI" id="CHEBI:15378"/>
        <dbReference type="ChEBI" id="CHEBI:30616"/>
        <dbReference type="ChEBI" id="CHEBI:43474"/>
        <dbReference type="ChEBI" id="CHEBI:456216"/>
        <dbReference type="EC" id="5.6.2.4"/>
    </reaction>
</comment>
<keyword evidence="14" id="KW-1185">Reference proteome</keyword>
<dbReference type="RefSeq" id="WP_413275722.1">
    <property type="nucleotide sequence ID" value="NZ_JBHFNT010000021.1"/>
</dbReference>
<dbReference type="Pfam" id="PF00580">
    <property type="entry name" value="UvrD-helicase"/>
    <property type="match status" value="1"/>
</dbReference>
<dbReference type="Gene3D" id="3.30.2310.20">
    <property type="entry name" value="RelE-like"/>
    <property type="match status" value="1"/>
</dbReference>
<evidence type="ECO:0000259" key="12">
    <source>
        <dbReference type="PROSITE" id="PS51198"/>
    </source>
</evidence>
<dbReference type="Pfam" id="PF13361">
    <property type="entry name" value="UvrD_C"/>
    <property type="match status" value="1"/>
</dbReference>
<proteinExistence type="predicted"/>
<dbReference type="EC" id="5.6.2.4" evidence="8"/>
<keyword evidence="4 10" id="KW-0347">Helicase</keyword>
<dbReference type="InterPro" id="IPR014016">
    <property type="entry name" value="UvrD-like_ATP-bd"/>
</dbReference>
<evidence type="ECO:0000256" key="4">
    <source>
        <dbReference type="ARBA" id="ARBA00022806"/>
    </source>
</evidence>
<protein>
    <recommendedName>
        <fullName evidence="8">DNA 3'-5' helicase</fullName>
        <ecNumber evidence="8">5.6.2.4</ecNumber>
    </recommendedName>
</protein>
<keyword evidence="1" id="KW-1277">Toxin-antitoxin system</keyword>
<evidence type="ECO:0000256" key="7">
    <source>
        <dbReference type="ARBA" id="ARBA00034617"/>
    </source>
</evidence>
<accession>A0ABV4WDU9</accession>
<keyword evidence="5 10" id="KW-0067">ATP-binding</keyword>
<name>A0ABV4WDU9_9CYAN</name>
<evidence type="ECO:0000256" key="1">
    <source>
        <dbReference type="ARBA" id="ARBA00022649"/>
    </source>
</evidence>
<evidence type="ECO:0000256" key="8">
    <source>
        <dbReference type="ARBA" id="ARBA00034808"/>
    </source>
</evidence>
<evidence type="ECO:0000313" key="14">
    <source>
        <dbReference type="Proteomes" id="UP001576780"/>
    </source>
</evidence>
<comment type="caution">
    <text evidence="13">The sequence shown here is derived from an EMBL/GenBank/DDBJ whole genome shotgun (WGS) entry which is preliminary data.</text>
</comment>
<dbReference type="GO" id="GO:0004527">
    <property type="term" value="F:exonuclease activity"/>
    <property type="evidence" value="ECO:0007669"/>
    <property type="project" value="UniProtKB-KW"/>
</dbReference>
<dbReference type="SUPFAM" id="SSF143011">
    <property type="entry name" value="RelE-like"/>
    <property type="match status" value="1"/>
</dbReference>
<evidence type="ECO:0000256" key="2">
    <source>
        <dbReference type="ARBA" id="ARBA00022741"/>
    </source>
</evidence>
<keyword evidence="6" id="KW-0413">Isomerase</keyword>
<dbReference type="EMBL" id="JBHFNT010000021">
    <property type="protein sequence ID" value="MFB2833256.1"/>
    <property type="molecule type" value="Genomic_DNA"/>
</dbReference>
<dbReference type="PROSITE" id="PS51198">
    <property type="entry name" value="UVRD_HELICASE_ATP_BIND"/>
    <property type="match status" value="1"/>
</dbReference>
<comment type="catalytic activity">
    <reaction evidence="7">
        <text>Couples ATP hydrolysis with the unwinding of duplex DNA by translocating in the 3'-5' direction.</text>
        <dbReference type="EC" id="5.6.2.4"/>
    </reaction>
</comment>
<feature type="compositionally biased region" description="Basic and acidic residues" evidence="11">
    <location>
        <begin position="114"/>
        <end position="127"/>
    </location>
</feature>
<dbReference type="PANTHER" id="PTHR11070:SF45">
    <property type="entry name" value="DNA 3'-5' HELICASE"/>
    <property type="match status" value="1"/>
</dbReference>
<dbReference type="InterPro" id="IPR014017">
    <property type="entry name" value="DNA_helicase_UvrD-like_C"/>
</dbReference>
<gene>
    <name evidence="13" type="ORF">ACE1CA_01845</name>
</gene>
<keyword evidence="13" id="KW-0540">Nuclease</keyword>
<evidence type="ECO:0000313" key="13">
    <source>
        <dbReference type="EMBL" id="MFB2833256.1"/>
    </source>
</evidence>
<dbReference type="Proteomes" id="UP001576780">
    <property type="component" value="Unassembled WGS sequence"/>
</dbReference>
<dbReference type="InterPro" id="IPR035093">
    <property type="entry name" value="RelE/ParE_toxin_dom_sf"/>
</dbReference>
<evidence type="ECO:0000256" key="5">
    <source>
        <dbReference type="ARBA" id="ARBA00022840"/>
    </source>
</evidence>
<keyword evidence="2 10" id="KW-0547">Nucleotide-binding</keyword>
<dbReference type="Pfam" id="PF05016">
    <property type="entry name" value="ParE_toxin"/>
    <property type="match status" value="1"/>
</dbReference>
<keyword evidence="13" id="KW-0269">Exonuclease</keyword>
<evidence type="ECO:0000256" key="6">
    <source>
        <dbReference type="ARBA" id="ARBA00023235"/>
    </source>
</evidence>